<reference evidence="7 8" key="1">
    <citation type="submission" date="2018-04" db="EMBL/GenBank/DDBJ databases">
        <title>Halococcoides cellulosivorans gen. nov., sp. nov., an extremely halophilic cellulose-utilizing haloarchaeon from hypersaline lakes.</title>
        <authorList>
            <person name="Sorokin D.Y."/>
            <person name="Toshchakov S.V."/>
            <person name="Samarov N.I."/>
            <person name="Korzhenkov A."/>
            <person name="Kublanov I.V."/>
        </authorList>
    </citation>
    <scope>NUCLEOTIDE SEQUENCE [LARGE SCALE GENOMIC DNA]</scope>
    <source>
        <strain evidence="7 8">HArcel1</strain>
    </source>
</reference>
<keyword evidence="2 5" id="KW-0812">Transmembrane</keyword>
<accession>A0A2R4X1G2</accession>
<evidence type="ECO:0000313" key="7">
    <source>
        <dbReference type="EMBL" id="AWB27632.1"/>
    </source>
</evidence>
<feature type="transmembrane region" description="Helical" evidence="5">
    <location>
        <begin position="284"/>
        <end position="305"/>
    </location>
</feature>
<proteinExistence type="predicted"/>
<evidence type="ECO:0000256" key="2">
    <source>
        <dbReference type="ARBA" id="ARBA00022692"/>
    </source>
</evidence>
<dbReference type="Pfam" id="PF01694">
    <property type="entry name" value="Rhomboid"/>
    <property type="match status" value="1"/>
</dbReference>
<dbReference type="GO" id="GO:0004252">
    <property type="term" value="F:serine-type endopeptidase activity"/>
    <property type="evidence" value="ECO:0007669"/>
    <property type="project" value="InterPro"/>
</dbReference>
<feature type="domain" description="Peptidase S54 rhomboid" evidence="6">
    <location>
        <begin position="92"/>
        <end position="248"/>
    </location>
</feature>
<feature type="transmembrane region" description="Helical" evidence="5">
    <location>
        <begin position="258"/>
        <end position="278"/>
    </location>
</feature>
<feature type="transmembrane region" description="Helical" evidence="5">
    <location>
        <begin position="12"/>
        <end position="29"/>
    </location>
</feature>
<dbReference type="KEGG" id="harc:HARCEL1_07880"/>
<feature type="transmembrane region" description="Helical" evidence="5">
    <location>
        <begin position="41"/>
        <end position="65"/>
    </location>
</feature>
<keyword evidence="3 5" id="KW-1133">Transmembrane helix</keyword>
<evidence type="ECO:0000256" key="4">
    <source>
        <dbReference type="ARBA" id="ARBA00023136"/>
    </source>
</evidence>
<dbReference type="Gene3D" id="1.20.1540.10">
    <property type="entry name" value="Rhomboid-like"/>
    <property type="match status" value="1"/>
</dbReference>
<dbReference type="AlphaFoldDB" id="A0A2R4X1G2"/>
<feature type="transmembrane region" description="Helical" evidence="5">
    <location>
        <begin position="223"/>
        <end position="246"/>
    </location>
</feature>
<dbReference type="EMBL" id="CP028858">
    <property type="protein sequence ID" value="AWB27632.1"/>
    <property type="molecule type" value="Genomic_DNA"/>
</dbReference>
<evidence type="ECO:0000313" key="8">
    <source>
        <dbReference type="Proteomes" id="UP000244727"/>
    </source>
</evidence>
<comment type="subcellular location">
    <subcellularLocation>
        <location evidence="1">Membrane</location>
        <topology evidence="1">Multi-pass membrane protein</topology>
    </subcellularLocation>
</comment>
<evidence type="ECO:0000256" key="3">
    <source>
        <dbReference type="ARBA" id="ARBA00022989"/>
    </source>
</evidence>
<dbReference type="GO" id="GO:0016020">
    <property type="term" value="C:membrane"/>
    <property type="evidence" value="ECO:0007669"/>
    <property type="project" value="UniProtKB-SubCell"/>
</dbReference>
<protein>
    <submittedName>
        <fullName evidence="7">Rhomboid family intramembrane serine protease</fullName>
    </submittedName>
</protein>
<keyword evidence="8" id="KW-1185">Reference proteome</keyword>
<evidence type="ECO:0000259" key="6">
    <source>
        <dbReference type="Pfam" id="PF01694"/>
    </source>
</evidence>
<dbReference type="GeneID" id="36512417"/>
<gene>
    <name evidence="7" type="ORF">HARCEL1_07880</name>
</gene>
<dbReference type="InterPro" id="IPR022764">
    <property type="entry name" value="Peptidase_S54_rhomboid_dom"/>
</dbReference>
<feature type="transmembrane region" description="Helical" evidence="5">
    <location>
        <begin position="190"/>
        <end position="211"/>
    </location>
</feature>
<organism evidence="7 8">
    <name type="scientific">Halococcoides cellulosivorans</name>
    <dbReference type="NCBI Taxonomy" id="1679096"/>
    <lineage>
        <taxon>Archaea</taxon>
        <taxon>Methanobacteriati</taxon>
        <taxon>Methanobacteriota</taxon>
        <taxon>Stenosarchaea group</taxon>
        <taxon>Halobacteria</taxon>
        <taxon>Halobacteriales</taxon>
        <taxon>Haloarculaceae</taxon>
        <taxon>Halococcoides</taxon>
    </lineage>
</organism>
<sequence>MFESVSLPVHQIGFVVSATVVATIAWRLVDLPEAVGSRLRGRFLVGVPWGTVLTVALVGTVYLTAQGGLDHWGDPLVIPYRAWSYQYPLGILASGLSHASSGHLLGNLIATLTFAPIAEFAWGHFPPGRGRSAFGRWRDRPTVRIAAVPVVALIGAVLTAAFAWGPVIGFSGVVFAFAGVAVLRHPLATLVAIVLGTGVRLAYTALVEPIAFATPAVTSSTPWWAGVAVQGHLFGFGLGVLAGLVLAWRRDWTLSAAWIWAGTLGFALEQSLWAVFWAGDGGYYLFRAAGAVGILALATVVTAAATGRGAIFDDPIGRALDGTPLDRLDWGIPTRGTAITVLVGVLAVTGAVAVTVNLQTVDDPGPDRAVEIADYRVGYDEDRETRQVSVFDGVVPNESLSWNFEASGVIVTSQERSIWTVAVPTGRLERSNNANVVIGGPDWRRTIDVRRRGWAVPDNGTVYAVDLHPDGGERHRVYESTATTANLSVAAREVTIEPTGGRFALVVDGPNGSSRGRVPWPGERTTVGGLTIHHTDGALYASHAETRVRIASRIGATLDTDDHVVTLGVDQSVHAIR</sequence>
<feature type="transmembrane region" description="Helical" evidence="5">
    <location>
        <begin position="143"/>
        <end position="161"/>
    </location>
</feature>
<dbReference type="Proteomes" id="UP000244727">
    <property type="component" value="Chromosome"/>
</dbReference>
<keyword evidence="7" id="KW-0645">Protease</keyword>
<keyword evidence="4 5" id="KW-0472">Membrane</keyword>
<feature type="transmembrane region" description="Helical" evidence="5">
    <location>
        <begin position="337"/>
        <end position="358"/>
    </location>
</feature>
<evidence type="ECO:0000256" key="1">
    <source>
        <dbReference type="ARBA" id="ARBA00004141"/>
    </source>
</evidence>
<keyword evidence="7" id="KW-0378">Hydrolase</keyword>
<dbReference type="InterPro" id="IPR035952">
    <property type="entry name" value="Rhomboid-like_sf"/>
</dbReference>
<dbReference type="RefSeq" id="WP_108382094.1">
    <property type="nucleotide sequence ID" value="NZ_CP028858.1"/>
</dbReference>
<dbReference type="GO" id="GO:0006508">
    <property type="term" value="P:proteolysis"/>
    <property type="evidence" value="ECO:0007669"/>
    <property type="project" value="UniProtKB-KW"/>
</dbReference>
<name>A0A2R4X1G2_9EURY</name>
<feature type="transmembrane region" description="Helical" evidence="5">
    <location>
        <begin position="104"/>
        <end position="122"/>
    </location>
</feature>
<evidence type="ECO:0000256" key="5">
    <source>
        <dbReference type="SAM" id="Phobius"/>
    </source>
</evidence>
<dbReference type="SUPFAM" id="SSF144091">
    <property type="entry name" value="Rhomboid-like"/>
    <property type="match status" value="1"/>
</dbReference>